<dbReference type="Pfam" id="PF23475">
    <property type="entry name" value="zf-Tbcl_FmdE"/>
    <property type="match status" value="1"/>
</dbReference>
<dbReference type="OrthoDB" id="9767940at2"/>
<reference evidence="3" key="1">
    <citation type="submission" date="2016-10" db="EMBL/GenBank/DDBJ databases">
        <authorList>
            <person name="Varghese N."/>
            <person name="Submissions S."/>
        </authorList>
    </citation>
    <scope>NUCLEOTIDE SEQUENCE [LARGE SCALE GENOMIC DNA]</scope>
    <source>
        <strain evidence="3">KHC7</strain>
    </source>
</reference>
<evidence type="ECO:0000313" key="3">
    <source>
        <dbReference type="Proteomes" id="UP000199355"/>
    </source>
</evidence>
<dbReference type="SUPFAM" id="SSF143555">
    <property type="entry name" value="FwdE-like"/>
    <property type="match status" value="1"/>
</dbReference>
<dbReference type="Proteomes" id="UP000199355">
    <property type="component" value="Unassembled WGS sequence"/>
</dbReference>
<proteinExistence type="predicted"/>
<dbReference type="STRING" id="571438.SAMN05192586_10533"/>
<dbReference type="Gene3D" id="3.40.980.10">
    <property type="entry name" value="MoaB/Mog-like domain"/>
    <property type="match status" value="1"/>
</dbReference>
<dbReference type="InterPro" id="IPR036425">
    <property type="entry name" value="MoaB/Mog-like_dom_sf"/>
</dbReference>
<evidence type="ECO:0000313" key="2">
    <source>
        <dbReference type="EMBL" id="SDF41743.1"/>
    </source>
</evidence>
<feature type="domain" description="MoaB/Mog" evidence="1">
    <location>
        <begin position="387"/>
        <end position="527"/>
    </location>
</feature>
<dbReference type="InterPro" id="IPR053194">
    <property type="entry name" value="tRNA_methyltr_O"/>
</dbReference>
<evidence type="ECO:0000259" key="1">
    <source>
        <dbReference type="SMART" id="SM00852"/>
    </source>
</evidence>
<dbReference type="CDD" id="cd03522">
    <property type="entry name" value="MoeA_like"/>
    <property type="match status" value="1"/>
</dbReference>
<dbReference type="Pfam" id="PF00994">
    <property type="entry name" value="MoCF_biosynth"/>
    <property type="match status" value="1"/>
</dbReference>
<protein>
    <submittedName>
        <fullName evidence="2">Formylmethanofuran dehydrogenase subunit E</fullName>
    </submittedName>
</protein>
<dbReference type="SMART" id="SM00852">
    <property type="entry name" value="MoCF_biosynth"/>
    <property type="match status" value="1"/>
</dbReference>
<organism evidence="2 3">
    <name type="scientific">Desulfovibrio legallii</name>
    <dbReference type="NCBI Taxonomy" id="571438"/>
    <lineage>
        <taxon>Bacteria</taxon>
        <taxon>Pseudomonadati</taxon>
        <taxon>Thermodesulfobacteriota</taxon>
        <taxon>Desulfovibrionia</taxon>
        <taxon>Desulfovibrionales</taxon>
        <taxon>Desulfovibrionaceae</taxon>
        <taxon>Desulfovibrio</taxon>
    </lineage>
</organism>
<dbReference type="SUPFAM" id="SSF53218">
    <property type="entry name" value="Molybdenum cofactor biosynthesis proteins"/>
    <property type="match status" value="1"/>
</dbReference>
<dbReference type="RefSeq" id="WP_092153158.1">
    <property type="nucleotide sequence ID" value="NZ_FNBX01000005.1"/>
</dbReference>
<dbReference type="Gene3D" id="3.30.1330.130">
    <property type="match status" value="1"/>
</dbReference>
<dbReference type="PANTHER" id="PTHR39418:SF1">
    <property type="entry name" value="DEHYDROGENASE"/>
    <property type="match status" value="1"/>
</dbReference>
<accession>A0A1G7KX13</accession>
<dbReference type="InterPro" id="IPR003814">
    <property type="entry name" value="FmdEsu_dom"/>
</dbReference>
<dbReference type="InterPro" id="IPR057035">
    <property type="entry name" value="Znf-Tbcl_FmdE"/>
</dbReference>
<dbReference type="UniPathway" id="UPA00344"/>
<dbReference type="PANTHER" id="PTHR39418">
    <property type="entry name" value="DEHYDROGENASE-RELATED"/>
    <property type="match status" value="1"/>
</dbReference>
<dbReference type="Pfam" id="PF02663">
    <property type="entry name" value="FmdE"/>
    <property type="match status" value="1"/>
</dbReference>
<dbReference type="Gene3D" id="3.30.60.80">
    <property type="match status" value="1"/>
</dbReference>
<dbReference type="InterPro" id="IPR001453">
    <property type="entry name" value="MoaB/Mog_dom"/>
</dbReference>
<name>A0A1G7KX13_9BACT</name>
<keyword evidence="3" id="KW-1185">Reference proteome</keyword>
<dbReference type="EMBL" id="FNBX01000005">
    <property type="protein sequence ID" value="SDF41743.1"/>
    <property type="molecule type" value="Genomic_DNA"/>
</dbReference>
<gene>
    <name evidence="2" type="ORF">SAMN05192586_10533</name>
</gene>
<dbReference type="AlphaFoldDB" id="A0A1G7KX13"/>
<sequence>MDIGAYTFEEFRRLAENFHGYAAPGLLVGGYMVELAKRQLPPGTLFEAVVESGKCLPDAVQLLTVCSTGNNRLKIHNLGRYAVSLFDKHTGEGVRVSLDPARLDQYPEIRGWFLKEKPKKDQDVPRLELEIETAGDSICKLEPVTVKRRFLGHKHMTRIVCCPLCGEAYPVEDGPVCRGCQGEAPYVLARREVAQPHPRDAGPRPAPAQRVLPVEEAVGQMLAHDMTRIVPGQFKGPEFKAGQRISVGDICRLQQMGRFHVAVVPEAAPKDTAAPVHENEAAEAFARRMAGEGVTYALPPHEGKIDFTAERDGLFCVDVERLYRFNLVPEVMAAARQDATQVKAGGPLAGTRAIPLYITRERFSQALEALEGGPLFRVLPLRKARVGILVTGTEVFQGIIEDKFIPVITAKVNMLGCSVVRTDIVPDDKAAMCAAVAAMRAAGADLLVTTGGLSVDPDDVTRQALVEAGLTDVLHGVPVLPGTMSLIGRIPAPAGAEGPDMQVMGVPACALYYKTTFLDLMLPRLLAGRSLTRAEAARLGEGGYCLACHTCTWPKCWFGK</sequence>